<proteinExistence type="predicted"/>
<feature type="transmembrane region" description="Helical" evidence="7">
    <location>
        <begin position="218"/>
        <end position="239"/>
    </location>
</feature>
<evidence type="ECO:0000256" key="5">
    <source>
        <dbReference type="ARBA" id="ARBA00022989"/>
    </source>
</evidence>
<dbReference type="InterPro" id="IPR011701">
    <property type="entry name" value="MFS"/>
</dbReference>
<feature type="transmembrane region" description="Helical" evidence="7">
    <location>
        <begin position="82"/>
        <end position="109"/>
    </location>
</feature>
<organism evidence="9 10">
    <name type="scientific">Candidatus Vagococcus giribetii</name>
    <dbReference type="NCBI Taxonomy" id="2230876"/>
    <lineage>
        <taxon>Bacteria</taxon>
        <taxon>Bacillati</taxon>
        <taxon>Bacillota</taxon>
        <taxon>Bacilli</taxon>
        <taxon>Lactobacillales</taxon>
        <taxon>Enterococcaceae</taxon>
        <taxon>Vagococcus</taxon>
    </lineage>
</organism>
<comment type="subcellular location">
    <subcellularLocation>
        <location evidence="1">Cell membrane</location>
        <topology evidence="1">Multi-pass membrane protein</topology>
    </subcellularLocation>
</comment>
<sequence>MGQSDVRFSQRNKIGLVLSLMAGYSMVYMDKLMVSTAILPMRQEFQFSTAQAGLIMSFFFLGNSILQIPGGFLADKIGAKKILMLSTALIAIFSFAFGSVSSLILFMVIRFCAGVGHCGYPPGCSKAVAENFPKEKRTLIQSLMLSTSGIGGLLAATVGTSLINQNWRYGYIALGSLFAISCVLIAFFVPDKKETAPQEDIKKEPTITFKEVITNRNVIVLSLSMMLLNFVGHGSMSWLPTYLSGTFSVELKTIGTVLAFNSVFSTIATLVAGVLLSKLFLGKEREFIVGSSLVVSILYVIFPMIDNLLLATICNIVISVLFIGPFIAIFTWPHKIMDASIIGTAIGVINTGGMIGGFLGPMILGRVVDANHGSFFVMYIVIAIATLGCGLSVLGVKK</sequence>
<dbReference type="Gene3D" id="1.20.1250.20">
    <property type="entry name" value="MFS general substrate transporter like domains"/>
    <property type="match status" value="2"/>
</dbReference>
<feature type="transmembrane region" description="Helical" evidence="7">
    <location>
        <begin position="308"/>
        <end position="330"/>
    </location>
</feature>
<evidence type="ECO:0000256" key="2">
    <source>
        <dbReference type="ARBA" id="ARBA00022448"/>
    </source>
</evidence>
<evidence type="ECO:0000256" key="3">
    <source>
        <dbReference type="ARBA" id="ARBA00022475"/>
    </source>
</evidence>
<comment type="caution">
    <text evidence="9">The sequence shown here is derived from an EMBL/GenBank/DDBJ whole genome shotgun (WGS) entry which is preliminary data.</text>
</comment>
<dbReference type="InterPro" id="IPR000849">
    <property type="entry name" value="Sugar_P_transporter"/>
</dbReference>
<evidence type="ECO:0000256" key="4">
    <source>
        <dbReference type="ARBA" id="ARBA00022692"/>
    </source>
</evidence>
<feature type="transmembrane region" description="Helical" evidence="7">
    <location>
        <begin position="287"/>
        <end position="302"/>
    </location>
</feature>
<feature type="domain" description="Major facilitator superfamily (MFS) profile" evidence="8">
    <location>
        <begin position="16"/>
        <end position="398"/>
    </location>
</feature>
<feature type="transmembrane region" description="Helical" evidence="7">
    <location>
        <begin position="259"/>
        <end position="280"/>
    </location>
</feature>
<accession>A0ABS3HQ93</accession>
<reference evidence="9 10" key="1">
    <citation type="submission" date="2021-03" db="EMBL/GenBank/DDBJ databases">
        <title>Enterococcal diversity collection.</title>
        <authorList>
            <person name="Gilmore M.S."/>
            <person name="Schwartzman J."/>
            <person name="Van Tyne D."/>
            <person name="Martin M."/>
            <person name="Earl A.M."/>
            <person name="Manson A.L."/>
            <person name="Straub T."/>
            <person name="Salamzade R."/>
            <person name="Saavedra J."/>
            <person name="Lebreton F."/>
            <person name="Prichula J."/>
            <person name="Schaufler K."/>
            <person name="Gaca A."/>
            <person name="Sgardioli B."/>
            <person name="Wagenaar J."/>
            <person name="Strong T."/>
        </authorList>
    </citation>
    <scope>NUCLEOTIDE SEQUENCE [LARGE SCALE GENOMIC DNA]</scope>
    <source>
        <strain evidence="9 10">DIV0080</strain>
    </source>
</reference>
<dbReference type="RefSeq" id="WP_206964132.1">
    <property type="nucleotide sequence ID" value="NZ_JAFLVX010000002.1"/>
</dbReference>
<dbReference type="EMBL" id="JAFLVX010000002">
    <property type="protein sequence ID" value="MBO0475520.1"/>
    <property type="molecule type" value="Genomic_DNA"/>
</dbReference>
<keyword evidence="6 7" id="KW-0472">Membrane</keyword>
<evidence type="ECO:0000313" key="9">
    <source>
        <dbReference type="EMBL" id="MBO0475520.1"/>
    </source>
</evidence>
<dbReference type="Pfam" id="PF07690">
    <property type="entry name" value="MFS_1"/>
    <property type="match status" value="1"/>
</dbReference>
<dbReference type="PROSITE" id="PS50850">
    <property type="entry name" value="MFS"/>
    <property type="match status" value="1"/>
</dbReference>
<dbReference type="PIRSF" id="PIRSF002808">
    <property type="entry name" value="Hexose_phosphate_transp"/>
    <property type="match status" value="1"/>
</dbReference>
<feature type="transmembrane region" description="Helical" evidence="7">
    <location>
        <begin position="50"/>
        <end position="70"/>
    </location>
</feature>
<feature type="transmembrane region" description="Helical" evidence="7">
    <location>
        <begin position="342"/>
        <end position="364"/>
    </location>
</feature>
<dbReference type="PANTHER" id="PTHR11662">
    <property type="entry name" value="SOLUTE CARRIER FAMILY 17"/>
    <property type="match status" value="1"/>
</dbReference>
<evidence type="ECO:0000256" key="7">
    <source>
        <dbReference type="SAM" id="Phobius"/>
    </source>
</evidence>
<gene>
    <name evidence="9" type="ORF">DOK76_00475</name>
</gene>
<keyword evidence="4 7" id="KW-0812">Transmembrane</keyword>
<keyword evidence="5 7" id="KW-1133">Transmembrane helix</keyword>
<protein>
    <submittedName>
        <fullName evidence="9">MFS transporter</fullName>
    </submittedName>
</protein>
<dbReference type="SUPFAM" id="SSF103473">
    <property type="entry name" value="MFS general substrate transporter"/>
    <property type="match status" value="1"/>
</dbReference>
<feature type="transmembrane region" description="Helical" evidence="7">
    <location>
        <begin position="376"/>
        <end position="396"/>
    </location>
</feature>
<feature type="transmembrane region" description="Helical" evidence="7">
    <location>
        <begin position="12"/>
        <end position="29"/>
    </location>
</feature>
<dbReference type="InterPro" id="IPR020846">
    <property type="entry name" value="MFS_dom"/>
</dbReference>
<dbReference type="InterPro" id="IPR050382">
    <property type="entry name" value="MFS_Na/Anion_cotransporter"/>
</dbReference>
<keyword evidence="10" id="KW-1185">Reference proteome</keyword>
<dbReference type="PANTHER" id="PTHR11662:SF399">
    <property type="entry name" value="FI19708P1-RELATED"/>
    <property type="match status" value="1"/>
</dbReference>
<feature type="transmembrane region" description="Helical" evidence="7">
    <location>
        <begin position="169"/>
        <end position="189"/>
    </location>
</feature>
<name>A0ABS3HQ93_9ENTE</name>
<evidence type="ECO:0000256" key="1">
    <source>
        <dbReference type="ARBA" id="ARBA00004651"/>
    </source>
</evidence>
<keyword evidence="3" id="KW-1003">Cell membrane</keyword>
<dbReference type="InterPro" id="IPR036259">
    <property type="entry name" value="MFS_trans_sf"/>
</dbReference>
<keyword evidence="2" id="KW-0813">Transport</keyword>
<evidence type="ECO:0000256" key="6">
    <source>
        <dbReference type="ARBA" id="ARBA00023136"/>
    </source>
</evidence>
<evidence type="ECO:0000313" key="10">
    <source>
        <dbReference type="Proteomes" id="UP000664857"/>
    </source>
</evidence>
<evidence type="ECO:0000259" key="8">
    <source>
        <dbReference type="PROSITE" id="PS50850"/>
    </source>
</evidence>
<dbReference type="Proteomes" id="UP000664857">
    <property type="component" value="Unassembled WGS sequence"/>
</dbReference>